<dbReference type="AlphaFoldDB" id="W9H3J5"/>
<dbReference type="Pfam" id="PF21880">
    <property type="entry name" value="DUF6916"/>
    <property type="match status" value="1"/>
</dbReference>
<reference evidence="2 3" key="1">
    <citation type="submission" date="2013-08" db="EMBL/GenBank/DDBJ databases">
        <title>The genome sequence of Skermanella stibiiresistens.</title>
        <authorList>
            <person name="Zhu W."/>
            <person name="Wang G."/>
        </authorList>
    </citation>
    <scope>NUCLEOTIDE SEQUENCE [LARGE SCALE GENOMIC DNA]</scope>
    <source>
        <strain evidence="2 3">SB22</strain>
    </source>
</reference>
<feature type="domain" description="DUF6916" evidence="1">
    <location>
        <begin position="11"/>
        <end position="102"/>
    </location>
</feature>
<dbReference type="Proteomes" id="UP000019486">
    <property type="component" value="Unassembled WGS sequence"/>
</dbReference>
<organism evidence="2 3">
    <name type="scientific">Skermanella stibiiresistens SB22</name>
    <dbReference type="NCBI Taxonomy" id="1385369"/>
    <lineage>
        <taxon>Bacteria</taxon>
        <taxon>Pseudomonadati</taxon>
        <taxon>Pseudomonadota</taxon>
        <taxon>Alphaproteobacteria</taxon>
        <taxon>Rhodospirillales</taxon>
        <taxon>Azospirillaceae</taxon>
        <taxon>Skermanella</taxon>
    </lineage>
</organism>
<dbReference type="EMBL" id="AVFL01000013">
    <property type="protein sequence ID" value="EWY39297.1"/>
    <property type="molecule type" value="Genomic_DNA"/>
</dbReference>
<dbReference type="InterPro" id="IPR054209">
    <property type="entry name" value="DUF6916"/>
</dbReference>
<name>W9H3J5_9PROT</name>
<keyword evidence="3" id="KW-1185">Reference proteome</keyword>
<proteinExistence type="predicted"/>
<evidence type="ECO:0000313" key="3">
    <source>
        <dbReference type="Proteomes" id="UP000019486"/>
    </source>
</evidence>
<comment type="caution">
    <text evidence="2">The sequence shown here is derived from an EMBL/GenBank/DDBJ whole genome shotgun (WGS) entry which is preliminary data.</text>
</comment>
<protein>
    <recommendedName>
        <fullName evidence="1">DUF6916 domain-containing protein</fullName>
    </recommendedName>
</protein>
<evidence type="ECO:0000313" key="2">
    <source>
        <dbReference type="EMBL" id="EWY39297.1"/>
    </source>
</evidence>
<evidence type="ECO:0000259" key="1">
    <source>
        <dbReference type="Pfam" id="PF21880"/>
    </source>
</evidence>
<gene>
    <name evidence="2" type="ORF">N825_07945</name>
</gene>
<sequence>MGVMMICEVVEIDYFQKQIGNIFMAQIGMEQVELRLIRIKEEVRGPRSTRTPFTLTFANPRDDERLERGRYDLVSEEGRKFQEVNLAPQAVRGQIQTYVAFFR</sequence>
<accession>W9H3J5</accession>